<feature type="compositionally biased region" description="Polar residues" evidence="1">
    <location>
        <begin position="55"/>
        <end position="69"/>
    </location>
</feature>
<comment type="caution">
    <text evidence="2">The sequence shown here is derived from an EMBL/GenBank/DDBJ whole genome shotgun (WGS) entry which is preliminary data.</text>
</comment>
<feature type="compositionally biased region" description="Polar residues" evidence="1">
    <location>
        <begin position="1"/>
        <end position="22"/>
    </location>
</feature>
<feature type="region of interest" description="Disordered" evidence="1">
    <location>
        <begin position="1"/>
        <end position="112"/>
    </location>
</feature>
<feature type="compositionally biased region" description="Basic and acidic residues" evidence="1">
    <location>
        <begin position="23"/>
        <end position="33"/>
    </location>
</feature>
<dbReference type="AlphaFoldDB" id="A0A8K0CXY2"/>
<evidence type="ECO:0000256" key="1">
    <source>
        <dbReference type="SAM" id="MobiDB-lite"/>
    </source>
</evidence>
<organism evidence="2 3">
    <name type="scientific">Ignelater luminosus</name>
    <name type="common">Cucubano</name>
    <name type="synonym">Pyrophorus luminosus</name>
    <dbReference type="NCBI Taxonomy" id="2038154"/>
    <lineage>
        <taxon>Eukaryota</taxon>
        <taxon>Metazoa</taxon>
        <taxon>Ecdysozoa</taxon>
        <taxon>Arthropoda</taxon>
        <taxon>Hexapoda</taxon>
        <taxon>Insecta</taxon>
        <taxon>Pterygota</taxon>
        <taxon>Neoptera</taxon>
        <taxon>Endopterygota</taxon>
        <taxon>Coleoptera</taxon>
        <taxon>Polyphaga</taxon>
        <taxon>Elateriformia</taxon>
        <taxon>Elateroidea</taxon>
        <taxon>Elateridae</taxon>
        <taxon>Agrypninae</taxon>
        <taxon>Pyrophorini</taxon>
        <taxon>Ignelater</taxon>
    </lineage>
</organism>
<gene>
    <name evidence="2" type="ORF">ILUMI_10409</name>
</gene>
<proteinExistence type="predicted"/>
<protein>
    <submittedName>
        <fullName evidence="2">Uncharacterized protein</fullName>
    </submittedName>
</protein>
<reference evidence="2" key="1">
    <citation type="submission" date="2019-08" db="EMBL/GenBank/DDBJ databases">
        <title>The genome of the North American firefly Photinus pyralis.</title>
        <authorList>
            <consortium name="Photinus pyralis genome working group"/>
            <person name="Fallon T.R."/>
            <person name="Sander Lower S.E."/>
            <person name="Weng J.-K."/>
        </authorList>
    </citation>
    <scope>NUCLEOTIDE SEQUENCE</scope>
    <source>
        <strain evidence="2">TRF0915ILg1</strain>
        <tissue evidence="2">Whole body</tissue>
    </source>
</reference>
<accession>A0A8K0CXY2</accession>
<dbReference type="Proteomes" id="UP000801492">
    <property type="component" value="Unassembled WGS sequence"/>
</dbReference>
<name>A0A8K0CXY2_IGNLU</name>
<feature type="compositionally biased region" description="Basic residues" evidence="1">
    <location>
        <begin position="34"/>
        <end position="43"/>
    </location>
</feature>
<evidence type="ECO:0000313" key="2">
    <source>
        <dbReference type="EMBL" id="KAF2895763.1"/>
    </source>
</evidence>
<sequence length="112" mass="12603">MENTAPKQTPEPSKNSCQSCSSKEQHEENDKNKINKKKKRVKKKSDIPQAMEIESSYSGMNKSRSSTNRGKPYSAHKLLKKGSVKSKKEVQEQSSHGSMADDERETTNTNTD</sequence>
<evidence type="ECO:0000313" key="3">
    <source>
        <dbReference type="Proteomes" id="UP000801492"/>
    </source>
</evidence>
<dbReference type="EMBL" id="VTPC01005684">
    <property type="protein sequence ID" value="KAF2895763.1"/>
    <property type="molecule type" value="Genomic_DNA"/>
</dbReference>
<keyword evidence="3" id="KW-1185">Reference proteome</keyword>